<dbReference type="EMBL" id="FLMQ01000045">
    <property type="protein sequence ID" value="SBP86953.1"/>
    <property type="molecule type" value="Genomic_DNA"/>
</dbReference>
<name>A0A238D126_THIDL</name>
<dbReference type="Proteomes" id="UP000214566">
    <property type="component" value="Unassembled WGS sequence"/>
</dbReference>
<keyword evidence="2" id="KW-1185">Reference proteome</keyword>
<protein>
    <submittedName>
        <fullName evidence="1">Uncharacterized protein</fullName>
    </submittedName>
</protein>
<dbReference type="AlphaFoldDB" id="A0A238D126"/>
<evidence type="ECO:0000313" key="2">
    <source>
        <dbReference type="Proteomes" id="UP000214566"/>
    </source>
</evidence>
<evidence type="ECO:0000313" key="1">
    <source>
        <dbReference type="EMBL" id="SBP86953.1"/>
    </source>
</evidence>
<organism evidence="1 2">
    <name type="scientific">Thiomonas delicata</name>
    <name type="common">Thiomonas cuprina</name>
    <dbReference type="NCBI Taxonomy" id="364030"/>
    <lineage>
        <taxon>Bacteria</taxon>
        <taxon>Pseudomonadati</taxon>
        <taxon>Pseudomonadota</taxon>
        <taxon>Betaproteobacteria</taxon>
        <taxon>Burkholderiales</taxon>
        <taxon>Thiomonas</taxon>
    </lineage>
</organism>
<gene>
    <name evidence="1" type="ORF">THIARS_50201</name>
</gene>
<dbReference type="RefSeq" id="WP_094159364.1">
    <property type="nucleotide sequence ID" value="NZ_LT592170.1"/>
</dbReference>
<accession>A0A238D126</accession>
<dbReference type="OrthoDB" id="9179823at2"/>
<sequence length="316" mass="34925">MESLLAEGQAAARPWHRIGALLDEIDKTQAWRENASTFTEWIQKTAPMLGLKESSLWRFLRSCRIYANLRKEMAARGHELPEPEALPPQVSAESLELFDKLRRAAPERVTDPIAFGLVRGEVTRTQLRTIWLDYRPALAGRTARGYGIVSAPRVDRRDPDAAESLGEAEALLALRGGDRAWTGTPDADIYAVFSRVGLSIRRTKPGVMRRVLDAVVAVRAGEGADLEFHAFEVRGRNFGEECGQWFEEIAPYVDYAWIAAVGPLGADVVASAPAGLGIAEIRAEQVRVRRPPERVTRGGHLSGDLAKQLLMSALRH</sequence>
<reference evidence="1 2" key="1">
    <citation type="submission" date="2016-06" db="EMBL/GenBank/DDBJ databases">
        <authorList>
            <person name="Kjaerup R.B."/>
            <person name="Dalgaard T.S."/>
            <person name="Juul-Madsen H.R."/>
        </authorList>
    </citation>
    <scope>NUCLEOTIDE SEQUENCE [LARGE SCALE GENOMIC DNA]</scope>
    <source>
        <strain evidence="1 2">DSM 16361</strain>
    </source>
</reference>
<proteinExistence type="predicted"/>